<dbReference type="Gene3D" id="3.40.50.720">
    <property type="entry name" value="NAD(P)-binding Rossmann-like Domain"/>
    <property type="match status" value="1"/>
</dbReference>
<accession>A0A7Z0BJK9</accession>
<proteinExistence type="predicted"/>
<dbReference type="InterPro" id="IPR036291">
    <property type="entry name" value="NAD(P)-bd_dom_sf"/>
</dbReference>
<dbReference type="PANTHER" id="PTHR43162">
    <property type="match status" value="1"/>
</dbReference>
<organism evidence="1 2">
    <name type="scientific">Nocardiopsis sinuspersici</name>
    <dbReference type="NCBI Taxonomy" id="501010"/>
    <lineage>
        <taxon>Bacteria</taxon>
        <taxon>Bacillati</taxon>
        <taxon>Actinomycetota</taxon>
        <taxon>Actinomycetes</taxon>
        <taxon>Streptosporangiales</taxon>
        <taxon>Nocardiopsidaceae</taxon>
        <taxon>Nocardiopsis</taxon>
    </lineage>
</organism>
<dbReference type="Gene3D" id="3.90.25.10">
    <property type="entry name" value="UDP-galactose 4-epimerase, domain 1"/>
    <property type="match status" value="1"/>
</dbReference>
<evidence type="ECO:0000313" key="1">
    <source>
        <dbReference type="EMBL" id="NYH51499.1"/>
    </source>
</evidence>
<dbReference type="Proteomes" id="UP000584931">
    <property type="component" value="Unassembled WGS sequence"/>
</dbReference>
<comment type="caution">
    <text evidence="1">The sequence shown here is derived from an EMBL/GenBank/DDBJ whole genome shotgun (WGS) entry which is preliminary data.</text>
</comment>
<dbReference type="EMBL" id="JACCHL010000001">
    <property type="protein sequence ID" value="NYH51499.1"/>
    <property type="molecule type" value="Genomic_DNA"/>
</dbReference>
<protein>
    <submittedName>
        <fullName evidence="1">Uncharacterized protein YbjT (DUF2867 family)</fullName>
    </submittedName>
</protein>
<dbReference type="AlphaFoldDB" id="A0A7Z0BJK9"/>
<dbReference type="InterPro" id="IPR051604">
    <property type="entry name" value="Ergot_Alk_Oxidoreductase"/>
</dbReference>
<evidence type="ECO:0000313" key="2">
    <source>
        <dbReference type="Proteomes" id="UP000584931"/>
    </source>
</evidence>
<dbReference type="SUPFAM" id="SSF51735">
    <property type="entry name" value="NAD(P)-binding Rossmann-fold domains"/>
    <property type="match status" value="1"/>
</dbReference>
<name>A0A7Z0BJK9_9ACTN</name>
<dbReference type="RefSeq" id="WP_179809381.1">
    <property type="nucleotide sequence ID" value="NZ_JACCHL010000001.1"/>
</dbReference>
<gene>
    <name evidence="1" type="ORF">HNR06_001088</name>
</gene>
<dbReference type="PANTHER" id="PTHR43162:SF1">
    <property type="entry name" value="PRESTALK A DIFFERENTIATION PROTEIN A"/>
    <property type="match status" value="1"/>
</dbReference>
<reference evidence="1 2" key="1">
    <citation type="submission" date="2020-07" db="EMBL/GenBank/DDBJ databases">
        <title>Sequencing the genomes of 1000 actinobacteria strains.</title>
        <authorList>
            <person name="Klenk H.-P."/>
        </authorList>
    </citation>
    <scope>NUCLEOTIDE SEQUENCE [LARGE SCALE GENOMIC DNA]</scope>
    <source>
        <strain evidence="1 2">DSM 45278</strain>
    </source>
</reference>
<sequence length="274" mass="28856">MTTEHVLVTGGTGMTGRRVTRLLRERGAGIRVGSRSGSPRFDWHDRATWDPALEGITSVYLCYHPDLGFPGAGATVAAFAARAARHGVRRMALLSGRGESGSERAERAVRTEFPGLAVLRCAVFAQDFSESFLRGPVLEGTVALPAPDVPEPFVDLDDVAEVAARALTEDGHAGELYELTGPKAVAFAEAARLIGEASGRTVVYQEVPAEDFVAGAVAAGVAEEEARGLADLLGEILDGRNAEPADGVERALGRPATGFDEYARRAGAAGAWDR</sequence>